<dbReference type="Gene3D" id="2.60.120.260">
    <property type="entry name" value="Galactose-binding domain-like"/>
    <property type="match status" value="1"/>
</dbReference>
<evidence type="ECO:0000256" key="1">
    <source>
        <dbReference type="SAM" id="MobiDB-lite"/>
    </source>
</evidence>
<reference evidence="2 3" key="1">
    <citation type="submission" date="2019-11" db="EMBL/GenBank/DDBJ databases">
        <title>Epiphytic Pseudomonas syringae from cherry orchards.</title>
        <authorList>
            <person name="Hulin M.T."/>
        </authorList>
    </citation>
    <scope>NUCLEOTIDE SEQUENCE [LARGE SCALE GENOMIC DNA]</scope>
    <source>
        <strain evidence="2 3">PA-6-9F</strain>
    </source>
</reference>
<sequence length="1019" mass="110908">MPKHSRFPTGHSRPAVCTTDGPPPPTPEPQRLEDLDRPYSVYPSVPLQFTAHPENAIHGLGIRHVRPYALFAFENWASQNINDYYALFLGDKLFDGVVTDLTQPRHNLAIPEEKVPIGEVLGSGLVRRAGSGNESTSPPERYLIKINRPGGIDTDPGNEWHTGLVMAVEGFAYGSTIGAGDVAAGVWCLIYLYQYIRQNDVIELSWDGIFILHTVSPAEAAGTGPIRVFVPKSVIDKGGQQGELTLRFRVRDVVENFSGEKYQYSKPYLLKAELDPSLLEAPTFLVDGAVLESRQIDFDTQSGAIFEVIAYTARSVPTPNPRHKIIVTLFGTLADGTPQTFVQAPETDKNLGFTYISIDASIISQLVGGSFRVSFRWETDAGVFLGQSGSITITVVGTPVLMPPPSVSPIELGLIPAGQNITVTIPVYEPHNPGWLEELKITHVPAGGGEAIIYRKEQLAGAQGGTYTVTAAELAPFTGKGHTTIHYETNDGAVHLLGGNALAIRQSAMLGVQIGERTVDMPEPRLQGAIGNNVDPTDVPGNEVLVTFTFLDTVAGDTLHWSCIGSGPGGSASGSLEINGATQGKELPYPVSRDILDKNNNGSLRISYSLERPGPPRVVLRSEVLALTVGKGVTLDRPIIEGASLHPDRLNPLAALAGTWVTIKFRPMLATDKSLLEWLSSDGIGSDAIQVQGNPDTHEVRAFISPEIIAKGIREGGNRISVQYHFTRGTFPYASEIVDLELLPLTGLPTPFIQGVGDAADLTLSQLVIGARTLTPVWPFIHPDSRVWMEYQGIYNNGDAYHEMTYISHRLGEVDAIGGLQPPTPIESLQRLMDGSTLTIQLWVGFGQSLSKALAVAFPTRTYNVRVDYFRDLTDFYNFNWNGWVNSVNGKGALTIEGAENVIWQATKNSFEAIEPGVQKTFVDLKANTQYEVSFYCKTTGSTSQTTAKISFGNTTVTRAVAPDRNWDRLSHTFTTPATPPTQAHQVRITFSINATSTFSLDQIQIREMPRMQFVQPAN</sequence>
<dbReference type="AlphaFoldDB" id="A0AAW5ADE4"/>
<proteinExistence type="predicted"/>
<protein>
    <recommendedName>
        <fullName evidence="4">CBM-cenC domain-containing protein</fullName>
    </recommendedName>
</protein>
<gene>
    <name evidence="2" type="ORF">GIW75_12910</name>
</gene>
<dbReference type="GeneID" id="55540887"/>
<dbReference type="SUPFAM" id="SSF49785">
    <property type="entry name" value="Galactose-binding domain-like"/>
    <property type="match status" value="1"/>
</dbReference>
<evidence type="ECO:0000313" key="2">
    <source>
        <dbReference type="EMBL" id="MCF5057858.1"/>
    </source>
</evidence>
<dbReference type="RefSeq" id="WP_139273575.1">
    <property type="nucleotide sequence ID" value="NZ_FNTR01000004.1"/>
</dbReference>
<feature type="region of interest" description="Disordered" evidence="1">
    <location>
        <begin position="1"/>
        <end position="29"/>
    </location>
</feature>
<accession>A0AAW5ADE4</accession>
<organism evidence="2 3">
    <name type="scientific">Pseudomonas proteolytica</name>
    <dbReference type="NCBI Taxonomy" id="219574"/>
    <lineage>
        <taxon>Bacteria</taxon>
        <taxon>Pseudomonadati</taxon>
        <taxon>Pseudomonadota</taxon>
        <taxon>Gammaproteobacteria</taxon>
        <taxon>Pseudomonadales</taxon>
        <taxon>Pseudomonadaceae</taxon>
        <taxon>Pseudomonas</taxon>
    </lineage>
</organism>
<comment type="caution">
    <text evidence="2">The sequence shown here is derived from an EMBL/GenBank/DDBJ whole genome shotgun (WGS) entry which is preliminary data.</text>
</comment>
<evidence type="ECO:0000313" key="3">
    <source>
        <dbReference type="Proteomes" id="UP000814172"/>
    </source>
</evidence>
<dbReference type="EMBL" id="WKEW01000036">
    <property type="protein sequence ID" value="MCF5057858.1"/>
    <property type="molecule type" value="Genomic_DNA"/>
</dbReference>
<dbReference type="Proteomes" id="UP000814172">
    <property type="component" value="Unassembled WGS sequence"/>
</dbReference>
<dbReference type="InterPro" id="IPR008979">
    <property type="entry name" value="Galactose-bd-like_sf"/>
</dbReference>
<evidence type="ECO:0008006" key="4">
    <source>
        <dbReference type="Google" id="ProtNLM"/>
    </source>
</evidence>
<name>A0AAW5ADE4_9PSED</name>
<keyword evidence="3" id="KW-1185">Reference proteome</keyword>